<comment type="subcellular location">
    <subcellularLocation>
        <location evidence="1">Cell membrane</location>
        <topology evidence="1">Multi-pass membrane protein</topology>
    </subcellularLocation>
</comment>
<evidence type="ECO:0000256" key="5">
    <source>
        <dbReference type="ARBA" id="ARBA00023136"/>
    </source>
</evidence>
<evidence type="ECO:0000256" key="4">
    <source>
        <dbReference type="ARBA" id="ARBA00022989"/>
    </source>
</evidence>
<dbReference type="AlphaFoldDB" id="A0A5S9MGY3"/>
<organism evidence="8 9">
    <name type="scientific">Bacillus safensis</name>
    <dbReference type="NCBI Taxonomy" id="561879"/>
    <lineage>
        <taxon>Bacteria</taxon>
        <taxon>Bacillati</taxon>
        <taxon>Bacillota</taxon>
        <taxon>Bacilli</taxon>
        <taxon>Bacillales</taxon>
        <taxon>Bacillaceae</taxon>
        <taxon>Bacillus</taxon>
    </lineage>
</organism>
<gene>
    <name evidence="8" type="ORF">BsIDN1_63550</name>
</gene>
<feature type="transmembrane region" description="Helical" evidence="6">
    <location>
        <begin position="27"/>
        <end position="44"/>
    </location>
</feature>
<dbReference type="Pfam" id="PF00083">
    <property type="entry name" value="Sugar_tr"/>
    <property type="match status" value="1"/>
</dbReference>
<evidence type="ECO:0000313" key="8">
    <source>
        <dbReference type="EMBL" id="BBP92737.1"/>
    </source>
</evidence>
<evidence type="ECO:0000259" key="7">
    <source>
        <dbReference type="PROSITE" id="PS50850"/>
    </source>
</evidence>
<keyword evidence="4 6" id="KW-1133">Transmembrane helix</keyword>
<evidence type="ECO:0000256" key="1">
    <source>
        <dbReference type="ARBA" id="ARBA00004651"/>
    </source>
</evidence>
<dbReference type="Gene3D" id="1.20.1250.20">
    <property type="entry name" value="MFS general substrate transporter like domains"/>
    <property type="match status" value="1"/>
</dbReference>
<dbReference type="GO" id="GO:0005886">
    <property type="term" value="C:plasma membrane"/>
    <property type="evidence" value="ECO:0007669"/>
    <property type="project" value="UniProtKB-SubCell"/>
</dbReference>
<dbReference type="EMBL" id="AP021906">
    <property type="protein sequence ID" value="BBP92737.1"/>
    <property type="molecule type" value="Genomic_DNA"/>
</dbReference>
<dbReference type="Proteomes" id="UP000464658">
    <property type="component" value="Chromosome"/>
</dbReference>
<evidence type="ECO:0000256" key="2">
    <source>
        <dbReference type="ARBA" id="ARBA00022448"/>
    </source>
</evidence>
<reference evidence="8 9" key="1">
    <citation type="submission" date="2019-12" db="EMBL/GenBank/DDBJ databases">
        <title>Full genome sequence of a Bacillus safensis strain isolated from commercially available natto in Indonesia.</title>
        <authorList>
            <person name="Yoshida M."/>
            <person name="Uomi M."/>
            <person name="Waturangi D."/>
            <person name="Ekaputri J.J."/>
            <person name="Setiamarga D.H.E."/>
        </authorList>
    </citation>
    <scope>NUCLEOTIDE SEQUENCE [LARGE SCALE GENOMIC DNA]</scope>
    <source>
        <strain evidence="8 9">IDN1</strain>
    </source>
</reference>
<protein>
    <recommendedName>
        <fullName evidence="7">Major facilitator superfamily (MFS) profile domain-containing protein</fullName>
    </recommendedName>
</protein>
<keyword evidence="3 6" id="KW-0812">Transmembrane</keyword>
<keyword evidence="2" id="KW-0813">Transport</keyword>
<dbReference type="InterPro" id="IPR020846">
    <property type="entry name" value="MFS_dom"/>
</dbReference>
<feature type="domain" description="Major facilitator superfamily (MFS) profile" evidence="7">
    <location>
        <begin position="1"/>
        <end position="56"/>
    </location>
</feature>
<evidence type="ECO:0000256" key="3">
    <source>
        <dbReference type="ARBA" id="ARBA00022692"/>
    </source>
</evidence>
<keyword evidence="5 6" id="KW-0472">Membrane</keyword>
<evidence type="ECO:0000313" key="9">
    <source>
        <dbReference type="Proteomes" id="UP000464658"/>
    </source>
</evidence>
<dbReference type="InterPro" id="IPR036259">
    <property type="entry name" value="MFS_trans_sf"/>
</dbReference>
<dbReference type="InterPro" id="IPR005828">
    <property type="entry name" value="MFS_sugar_transport-like"/>
</dbReference>
<dbReference type="GO" id="GO:0022857">
    <property type="term" value="F:transmembrane transporter activity"/>
    <property type="evidence" value="ECO:0007669"/>
    <property type="project" value="InterPro"/>
</dbReference>
<proteinExistence type="predicted"/>
<sequence length="56" mass="6111">MITFGILLAYIVNYALADAEAWRLMLGIAVVPSVLFIIRDFVYAGKPPLAVCPRTG</sequence>
<accession>A0A5S9MGY3</accession>
<dbReference type="PROSITE" id="PS50850">
    <property type="entry name" value="MFS"/>
    <property type="match status" value="1"/>
</dbReference>
<name>A0A5S9MGY3_BACIA</name>
<evidence type="ECO:0000256" key="6">
    <source>
        <dbReference type="SAM" id="Phobius"/>
    </source>
</evidence>